<feature type="region of interest" description="Disordered" evidence="1">
    <location>
        <begin position="58"/>
        <end position="86"/>
    </location>
</feature>
<dbReference type="AlphaFoldDB" id="A0AAV4BYW0"/>
<feature type="compositionally biased region" description="Basic residues" evidence="1">
    <location>
        <begin position="74"/>
        <end position="86"/>
    </location>
</feature>
<evidence type="ECO:0000256" key="1">
    <source>
        <dbReference type="SAM" id="MobiDB-lite"/>
    </source>
</evidence>
<keyword evidence="3" id="KW-1185">Reference proteome</keyword>
<organism evidence="2 3">
    <name type="scientific">Plakobranchus ocellatus</name>
    <dbReference type="NCBI Taxonomy" id="259542"/>
    <lineage>
        <taxon>Eukaryota</taxon>
        <taxon>Metazoa</taxon>
        <taxon>Spiralia</taxon>
        <taxon>Lophotrochozoa</taxon>
        <taxon>Mollusca</taxon>
        <taxon>Gastropoda</taxon>
        <taxon>Heterobranchia</taxon>
        <taxon>Euthyneura</taxon>
        <taxon>Panpulmonata</taxon>
        <taxon>Sacoglossa</taxon>
        <taxon>Placobranchoidea</taxon>
        <taxon>Plakobranchidae</taxon>
        <taxon>Plakobranchus</taxon>
    </lineage>
</organism>
<accession>A0AAV4BYW0</accession>
<protein>
    <submittedName>
        <fullName evidence="2">Uncharacterized protein</fullName>
    </submittedName>
</protein>
<name>A0AAV4BYW0_9GAST</name>
<reference evidence="2 3" key="1">
    <citation type="journal article" date="2021" name="Elife">
        <title>Chloroplast acquisition without the gene transfer in kleptoplastic sea slugs, Plakobranchus ocellatus.</title>
        <authorList>
            <person name="Maeda T."/>
            <person name="Takahashi S."/>
            <person name="Yoshida T."/>
            <person name="Shimamura S."/>
            <person name="Takaki Y."/>
            <person name="Nagai Y."/>
            <person name="Toyoda A."/>
            <person name="Suzuki Y."/>
            <person name="Arimoto A."/>
            <person name="Ishii H."/>
            <person name="Satoh N."/>
            <person name="Nishiyama T."/>
            <person name="Hasebe M."/>
            <person name="Maruyama T."/>
            <person name="Minagawa J."/>
            <person name="Obokata J."/>
            <person name="Shigenobu S."/>
        </authorList>
    </citation>
    <scope>NUCLEOTIDE SEQUENCE [LARGE SCALE GENOMIC DNA]</scope>
</reference>
<comment type="caution">
    <text evidence="2">The sequence shown here is derived from an EMBL/GenBank/DDBJ whole genome shotgun (WGS) entry which is preliminary data.</text>
</comment>
<sequence length="86" mass="9914">MSDRFLVFSSGAPRPPRIPTKGTRCADLQLCARATLELYSLQMVRDLYWDLPKLHSKKNDQPIGHHGSALPSHLGRRKWPRRHVDE</sequence>
<feature type="region of interest" description="Disordered" evidence="1">
    <location>
        <begin position="1"/>
        <end position="20"/>
    </location>
</feature>
<evidence type="ECO:0000313" key="2">
    <source>
        <dbReference type="EMBL" id="GFO25731.1"/>
    </source>
</evidence>
<dbReference type="Proteomes" id="UP000735302">
    <property type="component" value="Unassembled WGS sequence"/>
</dbReference>
<evidence type="ECO:0000313" key="3">
    <source>
        <dbReference type="Proteomes" id="UP000735302"/>
    </source>
</evidence>
<dbReference type="EMBL" id="BLXT01005772">
    <property type="protein sequence ID" value="GFO25731.1"/>
    <property type="molecule type" value="Genomic_DNA"/>
</dbReference>
<proteinExistence type="predicted"/>
<gene>
    <name evidence="2" type="ORF">PoB_005223600</name>
</gene>